<dbReference type="Gene3D" id="3.40.50.10170">
    <property type="match status" value="1"/>
</dbReference>
<dbReference type="AlphaFoldDB" id="A0A7V7UW56"/>
<accession>A0A7V7UW56</accession>
<comment type="caution">
    <text evidence="2">The sequence shown here is derived from an EMBL/GenBank/DDBJ whole genome shotgun (WGS) entry which is preliminary data.</text>
</comment>
<dbReference type="Proteomes" id="UP000441354">
    <property type="component" value="Unassembled WGS sequence"/>
</dbReference>
<keyword evidence="1" id="KW-0446">Lipid-binding</keyword>
<dbReference type="InterPro" id="IPR003797">
    <property type="entry name" value="DegV"/>
</dbReference>
<dbReference type="Gene3D" id="3.30.1180.10">
    <property type="match status" value="1"/>
</dbReference>
<evidence type="ECO:0000256" key="1">
    <source>
        <dbReference type="ARBA" id="ARBA00023121"/>
    </source>
</evidence>
<sequence length="280" mass="31552">MKIAWITDSTAAMDKEMLNHPDVYVVPITILLDQQEYIDGVDLTPDALYERLKSVKAVPKTSQPSIGTFQQLFEKLGETYDVIIAVHLSKKLSGTVSSCKQAAELVKIPVYTIDSGLISYPLTWMVKKGMQLAEQGMQPEQITTKLESLKHANELYVLIGSLEQLHRSGRMNGLQFFLGSVLQITPIISLEQGQLNTKEKVRSKKKAQEKMINYLKTAYEQHELKEAFILYGLHREIAEEWKRTIEMEIPGLVLNCYPLGAAVGLHAGEDTLGISWFNQQ</sequence>
<gene>
    <name evidence="2" type="ORF">F7732_05750</name>
</gene>
<dbReference type="Pfam" id="PF02645">
    <property type="entry name" value="DegV"/>
    <property type="match status" value="1"/>
</dbReference>
<dbReference type="GO" id="GO:0008289">
    <property type="term" value="F:lipid binding"/>
    <property type="evidence" value="ECO:0007669"/>
    <property type="project" value="UniProtKB-KW"/>
</dbReference>
<proteinExistence type="predicted"/>
<dbReference type="InterPro" id="IPR050270">
    <property type="entry name" value="DegV_domain_contain"/>
</dbReference>
<protein>
    <submittedName>
        <fullName evidence="2">DegV family protein</fullName>
    </submittedName>
</protein>
<keyword evidence="3" id="KW-1185">Reference proteome</keyword>
<dbReference type="InterPro" id="IPR043168">
    <property type="entry name" value="DegV_C"/>
</dbReference>
<dbReference type="EMBL" id="WBOT01000002">
    <property type="protein sequence ID" value="KAB2333594.1"/>
    <property type="molecule type" value="Genomic_DNA"/>
</dbReference>
<organism evidence="2 3">
    <name type="scientific">Bacillus mesophilum</name>
    <dbReference type="NCBI Taxonomy" id="1071718"/>
    <lineage>
        <taxon>Bacteria</taxon>
        <taxon>Bacillati</taxon>
        <taxon>Bacillota</taxon>
        <taxon>Bacilli</taxon>
        <taxon>Bacillales</taxon>
        <taxon>Bacillaceae</taxon>
        <taxon>Bacillus</taxon>
    </lineage>
</organism>
<dbReference type="PANTHER" id="PTHR33434">
    <property type="entry name" value="DEGV DOMAIN-CONTAINING PROTEIN DR_1986-RELATED"/>
    <property type="match status" value="1"/>
</dbReference>
<dbReference type="RefSeq" id="WP_151572946.1">
    <property type="nucleotide sequence ID" value="NZ_WBOT01000002.1"/>
</dbReference>
<dbReference type="PROSITE" id="PS51482">
    <property type="entry name" value="DEGV"/>
    <property type="match status" value="1"/>
</dbReference>
<dbReference type="PANTHER" id="PTHR33434:SF2">
    <property type="entry name" value="FATTY ACID-BINDING PROTEIN TM_1468"/>
    <property type="match status" value="1"/>
</dbReference>
<evidence type="ECO:0000313" key="2">
    <source>
        <dbReference type="EMBL" id="KAB2333594.1"/>
    </source>
</evidence>
<dbReference type="OrthoDB" id="1638652at2"/>
<reference evidence="2 3" key="1">
    <citation type="journal article" date="2014" name="Arch. Microbiol.">
        <title>Bacillus mesophilum sp. nov., strain IITR-54T, a novel 4-chlorobiphenyl dechlorinating bacterium.</title>
        <authorList>
            <person name="Manickam N."/>
            <person name="Singh N.K."/>
            <person name="Bajaj A."/>
            <person name="Kumar R.M."/>
            <person name="Kaur G."/>
            <person name="Kaur N."/>
            <person name="Bala M."/>
            <person name="Kumar A."/>
            <person name="Mayilraj S."/>
        </authorList>
    </citation>
    <scope>NUCLEOTIDE SEQUENCE [LARGE SCALE GENOMIC DNA]</scope>
    <source>
        <strain evidence="2 3">IITR-54</strain>
    </source>
</reference>
<evidence type="ECO:0000313" key="3">
    <source>
        <dbReference type="Proteomes" id="UP000441354"/>
    </source>
</evidence>
<dbReference type="SUPFAM" id="SSF82549">
    <property type="entry name" value="DAK1/DegV-like"/>
    <property type="match status" value="1"/>
</dbReference>
<dbReference type="NCBIfam" id="TIGR00762">
    <property type="entry name" value="DegV"/>
    <property type="match status" value="1"/>
</dbReference>
<name>A0A7V7UW56_9BACI</name>